<dbReference type="AlphaFoldDB" id="A0A915KCI7"/>
<reference evidence="3" key="1">
    <citation type="submission" date="2022-11" db="UniProtKB">
        <authorList>
            <consortium name="WormBaseParasite"/>
        </authorList>
    </citation>
    <scope>IDENTIFICATION</scope>
</reference>
<proteinExistence type="predicted"/>
<dbReference type="Proteomes" id="UP000887565">
    <property type="component" value="Unplaced"/>
</dbReference>
<keyword evidence="2" id="KW-1185">Reference proteome</keyword>
<name>A0A915KCI7_ROMCU</name>
<evidence type="ECO:0000313" key="2">
    <source>
        <dbReference type="Proteomes" id="UP000887565"/>
    </source>
</evidence>
<evidence type="ECO:0000256" key="1">
    <source>
        <dbReference type="SAM" id="MobiDB-lite"/>
    </source>
</evidence>
<feature type="region of interest" description="Disordered" evidence="1">
    <location>
        <begin position="68"/>
        <end position="93"/>
    </location>
</feature>
<protein>
    <submittedName>
        <fullName evidence="3">Uncharacterized protein</fullName>
    </submittedName>
</protein>
<sequence>MEDNPNIGMAIINSAENEERKLAYLHNKVYERNKRGNRSPEQKRISALQVRHHLIFVLGTLLLPISRSESGHPNQQRAFDERRQSCVPMERHKKGSDDEESFLLLVYFCLPTQGWSLAGAQFAHPLERPKLLI</sequence>
<feature type="compositionally biased region" description="Polar residues" evidence="1">
    <location>
        <begin position="68"/>
        <end position="77"/>
    </location>
</feature>
<evidence type="ECO:0000313" key="3">
    <source>
        <dbReference type="WBParaSite" id="nRc.2.0.1.t36488-RA"/>
    </source>
</evidence>
<accession>A0A915KCI7</accession>
<dbReference type="WBParaSite" id="nRc.2.0.1.t36488-RA">
    <property type="protein sequence ID" value="nRc.2.0.1.t36488-RA"/>
    <property type="gene ID" value="nRc.2.0.1.g36488"/>
</dbReference>
<organism evidence="2 3">
    <name type="scientific">Romanomermis culicivorax</name>
    <name type="common">Nematode worm</name>
    <dbReference type="NCBI Taxonomy" id="13658"/>
    <lineage>
        <taxon>Eukaryota</taxon>
        <taxon>Metazoa</taxon>
        <taxon>Ecdysozoa</taxon>
        <taxon>Nematoda</taxon>
        <taxon>Enoplea</taxon>
        <taxon>Dorylaimia</taxon>
        <taxon>Mermithida</taxon>
        <taxon>Mermithoidea</taxon>
        <taxon>Mermithidae</taxon>
        <taxon>Romanomermis</taxon>
    </lineage>
</organism>